<organism evidence="2 3">
    <name type="scientific">Erythroxylum novogranatense</name>
    <dbReference type="NCBI Taxonomy" id="1862640"/>
    <lineage>
        <taxon>Eukaryota</taxon>
        <taxon>Viridiplantae</taxon>
        <taxon>Streptophyta</taxon>
        <taxon>Embryophyta</taxon>
        <taxon>Tracheophyta</taxon>
        <taxon>Spermatophyta</taxon>
        <taxon>Magnoliopsida</taxon>
        <taxon>eudicotyledons</taxon>
        <taxon>Gunneridae</taxon>
        <taxon>Pentapetalae</taxon>
        <taxon>rosids</taxon>
        <taxon>fabids</taxon>
        <taxon>Malpighiales</taxon>
        <taxon>Erythroxylaceae</taxon>
        <taxon>Erythroxylum</taxon>
    </lineage>
</organism>
<name>A0AAV8TTM8_9ROSI</name>
<sequence>MEAELDSQTHESSRPVTKKSKKSKREKEKMEEDSHLPINGKPSRMPKLKLEPKIRGLDNADKQPSVLGNVELSQAEGSQAKGAPIRYGSKKPVNQAEKMQVLKQGDDPESQGLLGKDIGIAPVNKLALESTNSHVALNIPPCNSSDEAEKKTLSSIFSYITHLIKFKDLHSLDGASSTKKHRFPSIIRMRFMEMFVPEARKLALEKNNLLISYVLSNLADIAMDLTMSPVTLRAHFEKIWGVNL</sequence>
<proteinExistence type="predicted"/>
<feature type="compositionally biased region" description="Basic and acidic residues" evidence="1">
    <location>
        <begin position="48"/>
        <end position="61"/>
    </location>
</feature>
<reference evidence="2 3" key="1">
    <citation type="submission" date="2021-09" db="EMBL/GenBank/DDBJ databases">
        <title>Genomic insights and catalytic innovation underlie evolution of tropane alkaloids biosynthesis.</title>
        <authorList>
            <person name="Wang Y.-J."/>
            <person name="Tian T."/>
            <person name="Huang J.-P."/>
            <person name="Huang S.-X."/>
        </authorList>
    </citation>
    <scope>NUCLEOTIDE SEQUENCE [LARGE SCALE GENOMIC DNA]</scope>
    <source>
        <strain evidence="2">KIB-2018</strain>
        <tissue evidence="2">Leaf</tissue>
    </source>
</reference>
<accession>A0AAV8TTM8</accession>
<feature type="region of interest" description="Disordered" evidence="1">
    <location>
        <begin position="1"/>
        <end position="68"/>
    </location>
</feature>
<evidence type="ECO:0000256" key="1">
    <source>
        <dbReference type="SAM" id="MobiDB-lite"/>
    </source>
</evidence>
<evidence type="ECO:0000313" key="3">
    <source>
        <dbReference type="Proteomes" id="UP001159364"/>
    </source>
</evidence>
<gene>
    <name evidence="2" type="ORF">K2173_014931</name>
</gene>
<comment type="caution">
    <text evidence="2">The sequence shown here is derived from an EMBL/GenBank/DDBJ whole genome shotgun (WGS) entry which is preliminary data.</text>
</comment>
<dbReference type="EMBL" id="JAIWQS010000003">
    <property type="protein sequence ID" value="KAJ8770321.1"/>
    <property type="molecule type" value="Genomic_DNA"/>
</dbReference>
<dbReference type="Proteomes" id="UP001159364">
    <property type="component" value="Linkage Group LG03"/>
</dbReference>
<dbReference type="AlphaFoldDB" id="A0AAV8TTM8"/>
<feature type="compositionally biased region" description="Basic and acidic residues" evidence="1">
    <location>
        <begin position="25"/>
        <end position="35"/>
    </location>
</feature>
<evidence type="ECO:0000313" key="2">
    <source>
        <dbReference type="EMBL" id="KAJ8770321.1"/>
    </source>
</evidence>
<keyword evidence="3" id="KW-1185">Reference proteome</keyword>
<protein>
    <submittedName>
        <fullName evidence="2">Uncharacterized protein</fullName>
    </submittedName>
</protein>